<feature type="domain" description="AMP-dependent synthetase/ligase" evidence="1">
    <location>
        <begin position="9"/>
        <end position="361"/>
    </location>
</feature>
<keyword evidence="4" id="KW-1185">Reference proteome</keyword>
<dbReference type="PROSITE" id="PS00455">
    <property type="entry name" value="AMP_BINDING"/>
    <property type="match status" value="1"/>
</dbReference>
<dbReference type="Gene3D" id="3.40.50.12780">
    <property type="entry name" value="N-terminal domain of ligase-like"/>
    <property type="match status" value="1"/>
</dbReference>
<organism evidence="3 4">
    <name type="scientific">Catellatospora methionotrophica</name>
    <dbReference type="NCBI Taxonomy" id="121620"/>
    <lineage>
        <taxon>Bacteria</taxon>
        <taxon>Bacillati</taxon>
        <taxon>Actinomycetota</taxon>
        <taxon>Actinomycetes</taxon>
        <taxon>Micromonosporales</taxon>
        <taxon>Micromonosporaceae</taxon>
        <taxon>Catellatospora</taxon>
    </lineage>
</organism>
<gene>
    <name evidence="3" type="ORF">Cme02nite_73170</name>
</gene>
<dbReference type="InterPro" id="IPR050237">
    <property type="entry name" value="ATP-dep_AMP-bd_enzyme"/>
</dbReference>
<dbReference type="EMBL" id="BONJ01000046">
    <property type="protein sequence ID" value="GIG18985.1"/>
    <property type="molecule type" value="Genomic_DNA"/>
</dbReference>
<evidence type="ECO:0000259" key="2">
    <source>
        <dbReference type="Pfam" id="PF13193"/>
    </source>
</evidence>
<dbReference type="InterPro" id="IPR045851">
    <property type="entry name" value="AMP-bd_C_sf"/>
</dbReference>
<comment type="caution">
    <text evidence="3">The sequence shown here is derived from an EMBL/GenBank/DDBJ whole genome shotgun (WGS) entry which is preliminary data.</text>
</comment>
<dbReference type="InterPro" id="IPR042099">
    <property type="entry name" value="ANL_N_sf"/>
</dbReference>
<dbReference type="InterPro" id="IPR000873">
    <property type="entry name" value="AMP-dep_synth/lig_dom"/>
</dbReference>
<dbReference type="PANTHER" id="PTHR43767:SF1">
    <property type="entry name" value="NONRIBOSOMAL PEPTIDE SYNTHASE PES1 (EUROFUNG)-RELATED"/>
    <property type="match status" value="1"/>
</dbReference>
<name>A0A8J3LQK2_9ACTN</name>
<dbReference type="RefSeq" id="WP_166388220.1">
    <property type="nucleotide sequence ID" value="NZ_BAAATT010000008.1"/>
</dbReference>
<dbReference type="Pfam" id="PF13193">
    <property type="entry name" value="AMP-binding_C"/>
    <property type="match status" value="1"/>
</dbReference>
<protein>
    <submittedName>
        <fullName evidence="3">AMP-dependent synthetase and ligase</fullName>
    </submittedName>
</protein>
<dbReference type="GO" id="GO:0016878">
    <property type="term" value="F:acid-thiol ligase activity"/>
    <property type="evidence" value="ECO:0007669"/>
    <property type="project" value="UniProtKB-ARBA"/>
</dbReference>
<evidence type="ECO:0000259" key="1">
    <source>
        <dbReference type="Pfam" id="PF00501"/>
    </source>
</evidence>
<dbReference type="Gene3D" id="3.30.300.30">
    <property type="match status" value="1"/>
</dbReference>
<dbReference type="SUPFAM" id="SSF56801">
    <property type="entry name" value="Acetyl-CoA synthetase-like"/>
    <property type="match status" value="1"/>
</dbReference>
<dbReference type="InterPro" id="IPR020845">
    <property type="entry name" value="AMP-binding_CS"/>
</dbReference>
<evidence type="ECO:0000313" key="3">
    <source>
        <dbReference type="EMBL" id="GIG18985.1"/>
    </source>
</evidence>
<reference evidence="3" key="1">
    <citation type="submission" date="2021-01" db="EMBL/GenBank/DDBJ databases">
        <title>Whole genome shotgun sequence of Catellatospora methionotrophica NBRC 14553.</title>
        <authorList>
            <person name="Komaki H."/>
            <person name="Tamura T."/>
        </authorList>
    </citation>
    <scope>NUCLEOTIDE SEQUENCE</scope>
    <source>
        <strain evidence="3">NBRC 14553</strain>
    </source>
</reference>
<dbReference type="Proteomes" id="UP000660339">
    <property type="component" value="Unassembled WGS sequence"/>
</dbReference>
<accession>A0A8J3LQK2</accession>
<sequence>MTDLLHDLLDRAAARLPDAPALTCNETTLTWAGLAEGSRRAAARLRARGVRRGDRVVVIAPNHPSVALLTYACSRLGAVFVVLHEQVRGPGLVHVLTDAEPTLLVTDAPAARWEAAELGIAVLGVDEAAGGDPTAEEVAALAELPGCRALGVDPLCLIYTSGSTGMPKAVVSTHAQLVFAARAIQSRLNYHAVDTVYIALPLSFDYGLYQLFLGALSGAHCWVGTSAEIGPGLLRNLRRSRATVLPAVPSLAENLARMLARYGGDLPLRLITNTGAAMQPATLARLRELLPDLKVQLMFGLTECKRVAIMTPDEDLRRPGACGLPLPGTEVLVLDDDGEPVAPGVIGEIVVRGPHVMSGYWRRPELSQQRFPRREGLFPQLNSGDYGWLDADGYLYFSGRRDDLYKAHGFRVSATEVEAAACRLPGIEAAAVLPPTAQRAEPLLFVVGKLTGAEVLERLRAEMEPYKVPPRCTVVEAMPLTGNGKTDRKALAVTYG</sequence>
<dbReference type="Pfam" id="PF00501">
    <property type="entry name" value="AMP-binding"/>
    <property type="match status" value="1"/>
</dbReference>
<keyword evidence="3" id="KW-0436">Ligase</keyword>
<dbReference type="AlphaFoldDB" id="A0A8J3LQK2"/>
<feature type="domain" description="AMP-binding enzyme C-terminal" evidence="2">
    <location>
        <begin position="416"/>
        <end position="485"/>
    </location>
</feature>
<evidence type="ECO:0000313" key="4">
    <source>
        <dbReference type="Proteomes" id="UP000660339"/>
    </source>
</evidence>
<dbReference type="PANTHER" id="PTHR43767">
    <property type="entry name" value="LONG-CHAIN-FATTY-ACID--COA LIGASE"/>
    <property type="match status" value="1"/>
</dbReference>
<proteinExistence type="predicted"/>
<dbReference type="InterPro" id="IPR025110">
    <property type="entry name" value="AMP-bd_C"/>
</dbReference>